<feature type="non-terminal residue" evidence="3">
    <location>
        <position position="458"/>
    </location>
</feature>
<evidence type="ECO:0000256" key="1">
    <source>
        <dbReference type="SAM" id="MobiDB-lite"/>
    </source>
</evidence>
<dbReference type="AlphaFoldDB" id="A0A5J9TJ96"/>
<feature type="transmembrane region" description="Helical" evidence="2">
    <location>
        <begin position="437"/>
        <end position="457"/>
    </location>
</feature>
<gene>
    <name evidence="3" type="ORF">EJB05_45071</name>
</gene>
<dbReference type="InterPro" id="IPR055312">
    <property type="entry name" value="FBL15-like"/>
</dbReference>
<keyword evidence="2" id="KW-0812">Transmembrane</keyword>
<feature type="region of interest" description="Disordered" evidence="1">
    <location>
        <begin position="1"/>
        <end position="81"/>
    </location>
</feature>
<keyword evidence="2" id="KW-0472">Membrane</keyword>
<proteinExistence type="predicted"/>
<dbReference type="Proteomes" id="UP000324897">
    <property type="component" value="Chromosome 3"/>
</dbReference>
<comment type="caution">
    <text evidence="3">The sequence shown here is derived from an EMBL/GenBank/DDBJ whole genome shotgun (WGS) entry which is preliminary data.</text>
</comment>
<evidence type="ECO:0008006" key="5">
    <source>
        <dbReference type="Google" id="ProtNLM"/>
    </source>
</evidence>
<feature type="non-terminal residue" evidence="3">
    <location>
        <position position="1"/>
    </location>
</feature>
<name>A0A5J9TJ96_9POAL</name>
<dbReference type="PANTHER" id="PTHR34709:SF61">
    <property type="entry name" value="OS07G0229100 PROTEIN"/>
    <property type="match status" value="1"/>
</dbReference>
<keyword evidence="2" id="KW-1133">Transmembrane helix</keyword>
<dbReference type="EMBL" id="RWGY01000039">
    <property type="protein sequence ID" value="TVU11483.1"/>
    <property type="molecule type" value="Genomic_DNA"/>
</dbReference>
<evidence type="ECO:0000313" key="3">
    <source>
        <dbReference type="EMBL" id="TVU11483.1"/>
    </source>
</evidence>
<reference evidence="3 4" key="1">
    <citation type="journal article" date="2019" name="Sci. Rep.">
        <title>A high-quality genome of Eragrostis curvula grass provides insights into Poaceae evolution and supports new strategies to enhance forage quality.</title>
        <authorList>
            <person name="Carballo J."/>
            <person name="Santos B.A.C.M."/>
            <person name="Zappacosta D."/>
            <person name="Garbus I."/>
            <person name="Selva J.P."/>
            <person name="Gallo C.A."/>
            <person name="Diaz A."/>
            <person name="Albertini E."/>
            <person name="Caccamo M."/>
            <person name="Echenique V."/>
        </authorList>
    </citation>
    <scope>NUCLEOTIDE SEQUENCE [LARGE SCALE GENOMIC DNA]</scope>
    <source>
        <strain evidence="4">cv. Victoria</strain>
        <tissue evidence="3">Leaf</tissue>
    </source>
</reference>
<organism evidence="3 4">
    <name type="scientific">Eragrostis curvula</name>
    <name type="common">weeping love grass</name>
    <dbReference type="NCBI Taxonomy" id="38414"/>
    <lineage>
        <taxon>Eukaryota</taxon>
        <taxon>Viridiplantae</taxon>
        <taxon>Streptophyta</taxon>
        <taxon>Embryophyta</taxon>
        <taxon>Tracheophyta</taxon>
        <taxon>Spermatophyta</taxon>
        <taxon>Magnoliopsida</taxon>
        <taxon>Liliopsida</taxon>
        <taxon>Poales</taxon>
        <taxon>Poaceae</taxon>
        <taxon>PACMAD clade</taxon>
        <taxon>Chloridoideae</taxon>
        <taxon>Eragrostideae</taxon>
        <taxon>Eragrostidinae</taxon>
        <taxon>Eragrostis</taxon>
    </lineage>
</organism>
<sequence length="458" mass="50166">VKRSETLALHRSPNPSPIPSHGSKQRRAGREALQARRRRRRRRRGPPERAPRRRPAPHPPPPRVPHGGGPDQRPLPPLEPPNRIAAALRAHQGNLCSVVLEPDADATSVAAWLPLAATRLSGDMLIFNTAADVDKNRYVSASLPWERHLGFLGVADLFLERVRFHGPGDHGDVVSSPRCPSLKKLRVSEARGLAHLAIDSVSLLQLELCIIHGLQRVAIVAPALDCLEMHRCFAADRPPVCQGFLPLGCSPSCGRIHMITKSDHRCCSCIYGKEDSRAHNQRHLIELLRGSRAVHTLMITLDYPQKQKIQEKDALASLLIVYVEKTLYNPYKCGAGGRGEGGCSAADTRHRRTSILDGRHNKAPSSDISGTGGIGKGACIWSQLISCAQAVYWHMSGPSGCPCDDELANWKTGELSLNCLHEVELINLKGAEYEVPLIGGKGLLLLFLLWCNVLLVLP</sequence>
<dbReference type="PANTHER" id="PTHR34709">
    <property type="entry name" value="OS10G0396666 PROTEIN"/>
    <property type="match status" value="1"/>
</dbReference>
<accession>A0A5J9TJ96</accession>
<protein>
    <recommendedName>
        <fullName evidence="5">FBD domain-containing protein</fullName>
    </recommendedName>
</protein>
<feature type="compositionally biased region" description="Basic residues" evidence="1">
    <location>
        <begin position="35"/>
        <end position="44"/>
    </location>
</feature>
<evidence type="ECO:0000313" key="4">
    <source>
        <dbReference type="Proteomes" id="UP000324897"/>
    </source>
</evidence>
<evidence type="ECO:0000256" key="2">
    <source>
        <dbReference type="SAM" id="Phobius"/>
    </source>
</evidence>
<dbReference type="Gramene" id="TVU11483">
    <property type="protein sequence ID" value="TVU11483"/>
    <property type="gene ID" value="EJB05_45071"/>
</dbReference>
<keyword evidence="4" id="KW-1185">Reference proteome</keyword>